<keyword evidence="2 5" id="KW-0863">Zinc-finger</keyword>
<dbReference type="Pfam" id="PF05485">
    <property type="entry name" value="THAP"/>
    <property type="match status" value="1"/>
</dbReference>
<dbReference type="InterPro" id="IPR026519">
    <property type="entry name" value="THAP7"/>
</dbReference>
<feature type="region of interest" description="Disordered" evidence="6">
    <location>
        <begin position="41"/>
        <end position="63"/>
    </location>
</feature>
<dbReference type="GO" id="GO:0005634">
    <property type="term" value="C:nucleus"/>
    <property type="evidence" value="ECO:0007669"/>
    <property type="project" value="TreeGrafter"/>
</dbReference>
<dbReference type="Proteomes" id="UP001044222">
    <property type="component" value="Chromosome 9"/>
</dbReference>
<feature type="compositionally biased region" description="Basic residues" evidence="6">
    <location>
        <begin position="238"/>
        <end position="248"/>
    </location>
</feature>
<feature type="compositionally biased region" description="Pro residues" evidence="6">
    <location>
        <begin position="249"/>
        <end position="264"/>
    </location>
</feature>
<dbReference type="SMART" id="SM00692">
    <property type="entry name" value="DM3"/>
    <property type="match status" value="1"/>
</dbReference>
<dbReference type="PROSITE" id="PS50950">
    <property type="entry name" value="ZF_THAP"/>
    <property type="match status" value="1"/>
</dbReference>
<keyword evidence="4 5" id="KW-0238">DNA-binding</keyword>
<evidence type="ECO:0000313" key="9">
    <source>
        <dbReference type="Proteomes" id="UP001044222"/>
    </source>
</evidence>
<protein>
    <recommendedName>
        <fullName evidence="7">THAP-type domain-containing protein</fullName>
    </recommendedName>
</protein>
<sequence>MGRTEAGLHQKNISEEEDSGHLREVERLRDAQALFCRRLQVSGHQRDPQSRHHLPQVAQTRKPRRTLWILNSRRTGPQGKGQWDPQSQFIYFCSKHFTPESFELSGVSGYRRLKEDALPTVFETLPRQRRAAAERAQRGASKQACAKRRTRRQSNSLKQEKEEPDPQTGAGPNVGGGAVVQDTEKTEEAGWEEDDLKTSLAPPSPAHPRDRPLRHPKRPPPCPPRLPPFPRPPPPPPRHPRPLRHPKRPPAPFPVPLHAPPPASPGFYLPREHSYAQLCPLVWKKRYDKALDSLEKSVRLLNAARRREARLRQTLLWLRETRVRHGFREGGGRGRGGRGPGAREAGPAERGARQGAEPRESEAERSTEELGLWRRGRGVVGRWAPPHPRRRARGGPGFCFYCGRGRGDGEGWDIPGKERPRGRPRKPWEGERDEEEEEEVDEEEEEEDDETGGETGAEECCYYYYCEDGEGGASGERRGSTL</sequence>
<proteinExistence type="predicted"/>
<feature type="domain" description="THAP-type" evidence="7">
    <location>
        <begin position="25"/>
        <end position="122"/>
    </location>
</feature>
<evidence type="ECO:0000256" key="6">
    <source>
        <dbReference type="SAM" id="MobiDB-lite"/>
    </source>
</evidence>
<dbReference type="AlphaFoldDB" id="A0A9D3M5C8"/>
<feature type="region of interest" description="Disordered" evidence="6">
    <location>
        <begin position="327"/>
        <end position="370"/>
    </location>
</feature>
<feature type="region of interest" description="Disordered" evidence="6">
    <location>
        <begin position="128"/>
        <end position="270"/>
    </location>
</feature>
<keyword evidence="9" id="KW-1185">Reference proteome</keyword>
<evidence type="ECO:0000256" key="5">
    <source>
        <dbReference type="PROSITE-ProRule" id="PRU00309"/>
    </source>
</evidence>
<comment type="caution">
    <text evidence="8">The sequence shown here is derived from an EMBL/GenBank/DDBJ whole genome shotgun (WGS) entry which is preliminary data.</text>
</comment>
<dbReference type="SMART" id="SM00980">
    <property type="entry name" value="THAP"/>
    <property type="match status" value="1"/>
</dbReference>
<feature type="compositionally biased region" description="Basic and acidic residues" evidence="6">
    <location>
        <begin position="346"/>
        <end position="370"/>
    </location>
</feature>
<evidence type="ECO:0000256" key="4">
    <source>
        <dbReference type="ARBA" id="ARBA00023125"/>
    </source>
</evidence>
<evidence type="ECO:0000256" key="3">
    <source>
        <dbReference type="ARBA" id="ARBA00022833"/>
    </source>
</evidence>
<dbReference type="SUPFAM" id="SSF57716">
    <property type="entry name" value="Glucocorticoid receptor-like (DNA-binding domain)"/>
    <property type="match status" value="1"/>
</dbReference>
<dbReference type="PANTHER" id="PTHR47502:SF1">
    <property type="entry name" value="THAP DOMAIN-CONTAINING PROTEIN 7"/>
    <property type="match status" value="1"/>
</dbReference>
<feature type="compositionally biased region" description="Basic and acidic residues" evidence="6">
    <location>
        <begin position="408"/>
        <end position="430"/>
    </location>
</feature>
<dbReference type="InterPro" id="IPR006612">
    <property type="entry name" value="THAP_Znf"/>
</dbReference>
<feature type="region of interest" description="Disordered" evidence="6">
    <location>
        <begin position="1"/>
        <end position="21"/>
    </location>
</feature>
<evidence type="ECO:0000256" key="1">
    <source>
        <dbReference type="ARBA" id="ARBA00022723"/>
    </source>
</evidence>
<keyword evidence="1" id="KW-0479">Metal-binding</keyword>
<organism evidence="8 9">
    <name type="scientific">Anguilla anguilla</name>
    <name type="common">European freshwater eel</name>
    <name type="synonym">Muraena anguilla</name>
    <dbReference type="NCBI Taxonomy" id="7936"/>
    <lineage>
        <taxon>Eukaryota</taxon>
        <taxon>Metazoa</taxon>
        <taxon>Chordata</taxon>
        <taxon>Craniata</taxon>
        <taxon>Vertebrata</taxon>
        <taxon>Euteleostomi</taxon>
        <taxon>Actinopterygii</taxon>
        <taxon>Neopterygii</taxon>
        <taxon>Teleostei</taxon>
        <taxon>Anguilliformes</taxon>
        <taxon>Anguillidae</taxon>
        <taxon>Anguilla</taxon>
    </lineage>
</organism>
<dbReference type="GO" id="GO:0003677">
    <property type="term" value="F:DNA binding"/>
    <property type="evidence" value="ECO:0007669"/>
    <property type="project" value="UniProtKB-UniRule"/>
</dbReference>
<dbReference type="GO" id="GO:0006355">
    <property type="term" value="P:regulation of DNA-templated transcription"/>
    <property type="evidence" value="ECO:0007669"/>
    <property type="project" value="TreeGrafter"/>
</dbReference>
<keyword evidence="3" id="KW-0862">Zinc</keyword>
<feature type="compositionally biased region" description="Pro residues" evidence="6">
    <location>
        <begin position="219"/>
        <end position="237"/>
    </location>
</feature>
<dbReference type="PANTHER" id="PTHR47502">
    <property type="entry name" value="THAP DOMAIN-CONTAINING PROTEIN 7"/>
    <property type="match status" value="1"/>
</dbReference>
<accession>A0A9D3M5C8</accession>
<reference evidence="8" key="1">
    <citation type="submission" date="2021-01" db="EMBL/GenBank/DDBJ databases">
        <title>A chromosome-scale assembly of European eel, Anguilla anguilla.</title>
        <authorList>
            <person name="Henkel C."/>
            <person name="Jong-Raadsen S.A."/>
            <person name="Dufour S."/>
            <person name="Weltzien F.-A."/>
            <person name="Palstra A.P."/>
            <person name="Pelster B."/>
            <person name="Spaink H.P."/>
            <person name="Van Den Thillart G.E."/>
            <person name="Jansen H."/>
            <person name="Zahm M."/>
            <person name="Klopp C."/>
            <person name="Cedric C."/>
            <person name="Louis A."/>
            <person name="Berthelot C."/>
            <person name="Parey E."/>
            <person name="Roest Crollius H."/>
            <person name="Montfort J."/>
            <person name="Robinson-Rechavi M."/>
            <person name="Bucao C."/>
            <person name="Bouchez O."/>
            <person name="Gislard M."/>
            <person name="Lluch J."/>
            <person name="Milhes M."/>
            <person name="Lampietro C."/>
            <person name="Lopez Roques C."/>
            <person name="Donnadieu C."/>
            <person name="Braasch I."/>
            <person name="Desvignes T."/>
            <person name="Postlethwait J."/>
            <person name="Bobe J."/>
            <person name="Guiguen Y."/>
            <person name="Dirks R."/>
        </authorList>
    </citation>
    <scope>NUCLEOTIDE SEQUENCE</scope>
    <source>
        <strain evidence="8">Tag_6206</strain>
        <tissue evidence="8">Liver</tissue>
    </source>
</reference>
<gene>
    <name evidence="8" type="ORF">ANANG_G00181670</name>
</gene>
<evidence type="ECO:0000313" key="8">
    <source>
        <dbReference type="EMBL" id="KAG5842807.1"/>
    </source>
</evidence>
<evidence type="ECO:0000256" key="2">
    <source>
        <dbReference type="ARBA" id="ARBA00022771"/>
    </source>
</evidence>
<dbReference type="GO" id="GO:0008270">
    <property type="term" value="F:zinc ion binding"/>
    <property type="evidence" value="ECO:0007669"/>
    <property type="project" value="UniProtKB-KW"/>
</dbReference>
<name>A0A9D3M5C8_ANGAN</name>
<evidence type="ECO:0000259" key="7">
    <source>
        <dbReference type="PROSITE" id="PS50950"/>
    </source>
</evidence>
<dbReference type="EMBL" id="JAFIRN010000009">
    <property type="protein sequence ID" value="KAG5842807.1"/>
    <property type="molecule type" value="Genomic_DNA"/>
</dbReference>
<feature type="region of interest" description="Disordered" evidence="6">
    <location>
        <begin position="408"/>
        <end position="456"/>
    </location>
</feature>
<feature type="compositionally biased region" description="Acidic residues" evidence="6">
    <location>
        <begin position="431"/>
        <end position="452"/>
    </location>
</feature>